<name>A0AC34F3N3_9BILA</name>
<dbReference type="WBParaSite" id="ES5_v2.g11621.t1">
    <property type="protein sequence ID" value="ES5_v2.g11621.t1"/>
    <property type="gene ID" value="ES5_v2.g11621"/>
</dbReference>
<accession>A0AC34F3N3</accession>
<evidence type="ECO:0000313" key="1">
    <source>
        <dbReference type="Proteomes" id="UP000887579"/>
    </source>
</evidence>
<dbReference type="Proteomes" id="UP000887579">
    <property type="component" value="Unplaced"/>
</dbReference>
<protein>
    <submittedName>
        <fullName evidence="2">Uncharacterized protein</fullName>
    </submittedName>
</protein>
<evidence type="ECO:0000313" key="2">
    <source>
        <dbReference type="WBParaSite" id="ES5_v2.g11621.t1"/>
    </source>
</evidence>
<organism evidence="1 2">
    <name type="scientific">Panagrolaimus sp. ES5</name>
    <dbReference type="NCBI Taxonomy" id="591445"/>
    <lineage>
        <taxon>Eukaryota</taxon>
        <taxon>Metazoa</taxon>
        <taxon>Ecdysozoa</taxon>
        <taxon>Nematoda</taxon>
        <taxon>Chromadorea</taxon>
        <taxon>Rhabditida</taxon>
        <taxon>Tylenchina</taxon>
        <taxon>Panagrolaimomorpha</taxon>
        <taxon>Panagrolaimoidea</taxon>
        <taxon>Panagrolaimidae</taxon>
        <taxon>Panagrolaimus</taxon>
    </lineage>
</organism>
<reference evidence="2" key="1">
    <citation type="submission" date="2022-11" db="UniProtKB">
        <authorList>
            <consortium name="WormBaseParasite"/>
        </authorList>
    </citation>
    <scope>IDENTIFICATION</scope>
</reference>
<proteinExistence type="predicted"/>
<sequence length="135" mass="15591">MGKHHFINYLPKLAELYFPENVEKAVTNEVHHRCRMMAAGTLVENGVVDLTAEEEPHKNDEEEEQAKNVESYNFDEQNYDNEIETQTDSSLPPESNAEEKDDEIQHFNEVEVAEDQIPVRAIPCDREMKARNSES</sequence>